<evidence type="ECO:0000313" key="1">
    <source>
        <dbReference type="EMBL" id="NQV64961.1"/>
    </source>
</evidence>
<dbReference type="Proteomes" id="UP000754644">
    <property type="component" value="Unassembled WGS sequence"/>
</dbReference>
<accession>A0A972VWN7</accession>
<sequence>MKEKDKLESHYLSAAEVWQLGCTGAVLETVNRPKFIAMARSRFHTFQLSISHSQTIGDGAKVDALVRGLAIELQGAPGLAEQWFDSEFSANDFGELVNANLAQLGTSDKF</sequence>
<dbReference type="EMBL" id="JABMOJ010000232">
    <property type="protein sequence ID" value="NQV64961.1"/>
    <property type="molecule type" value="Genomic_DNA"/>
</dbReference>
<organism evidence="1 2">
    <name type="scientific">SAR86 cluster bacterium</name>
    <dbReference type="NCBI Taxonomy" id="2030880"/>
    <lineage>
        <taxon>Bacteria</taxon>
        <taxon>Pseudomonadati</taxon>
        <taxon>Pseudomonadota</taxon>
        <taxon>Gammaproteobacteria</taxon>
        <taxon>SAR86 cluster</taxon>
    </lineage>
</organism>
<reference evidence="1" key="1">
    <citation type="submission" date="2020-05" db="EMBL/GenBank/DDBJ databases">
        <title>Sulfur intermediates as new biogeochemical hubs in an aquatic model microbial ecosystem.</title>
        <authorList>
            <person name="Vigneron A."/>
        </authorList>
    </citation>
    <scope>NUCLEOTIDE SEQUENCE</scope>
    <source>
        <strain evidence="1">Bin.250</strain>
    </source>
</reference>
<comment type="caution">
    <text evidence="1">The sequence shown here is derived from an EMBL/GenBank/DDBJ whole genome shotgun (WGS) entry which is preliminary data.</text>
</comment>
<protein>
    <submittedName>
        <fullName evidence="1">Uncharacterized protein</fullName>
    </submittedName>
</protein>
<name>A0A972VWN7_9GAMM</name>
<gene>
    <name evidence="1" type="ORF">HQ497_06310</name>
</gene>
<proteinExistence type="predicted"/>
<evidence type="ECO:0000313" key="2">
    <source>
        <dbReference type="Proteomes" id="UP000754644"/>
    </source>
</evidence>
<dbReference type="AlphaFoldDB" id="A0A972VWN7"/>